<dbReference type="InterPro" id="IPR039261">
    <property type="entry name" value="FNR_nucleotide-bd"/>
</dbReference>
<dbReference type="RefSeq" id="WP_234703305.1">
    <property type="nucleotide sequence ID" value="NZ_FTMC01000002.1"/>
</dbReference>
<organism evidence="2 3">
    <name type="scientific">Pseudomonas flexibilis</name>
    <dbReference type="NCBI Taxonomy" id="706570"/>
    <lineage>
        <taxon>Bacteria</taxon>
        <taxon>Pseudomonadati</taxon>
        <taxon>Pseudomonadota</taxon>
        <taxon>Gammaproteobacteria</taxon>
        <taxon>Pseudomonadales</taxon>
        <taxon>Pseudomonadaceae</taxon>
        <taxon>Pseudomonas</taxon>
    </lineage>
</organism>
<feature type="domain" description="Dihydroorotate dehydrogenase electron transfer subunit iron-sulphur cluster binding" evidence="1">
    <location>
        <begin position="91"/>
        <end position="121"/>
    </location>
</feature>
<evidence type="ECO:0000313" key="2">
    <source>
        <dbReference type="EMBL" id="SIQ05962.1"/>
    </source>
</evidence>
<reference evidence="2 3" key="1">
    <citation type="submission" date="2017-01" db="EMBL/GenBank/DDBJ databases">
        <authorList>
            <person name="Mah S.A."/>
            <person name="Swanson W.J."/>
            <person name="Moy G.W."/>
            <person name="Vacquier V.D."/>
        </authorList>
    </citation>
    <scope>NUCLEOTIDE SEQUENCE [LARGE SCALE GENOMIC DNA]</scope>
    <source>
        <strain evidence="2 3">ATCC 29606</strain>
    </source>
</reference>
<protein>
    <submittedName>
        <fullName evidence="2">Iron-sulfur cluster binding domain of dihydroorotate dehydrogenase B</fullName>
    </submittedName>
</protein>
<dbReference type="Pfam" id="PF10418">
    <property type="entry name" value="DHODB_Fe-S_bind"/>
    <property type="match status" value="1"/>
</dbReference>
<dbReference type="EMBL" id="FTMC01000002">
    <property type="protein sequence ID" value="SIQ05962.1"/>
    <property type="molecule type" value="Genomic_DNA"/>
</dbReference>
<evidence type="ECO:0000259" key="1">
    <source>
        <dbReference type="Pfam" id="PF10418"/>
    </source>
</evidence>
<sequence>MTLLYGARHAAAQVLGRERARWRNLLPLFESFDQPPPGQRPGTPLDQLDRVFAAGGVDALLCCGPEPLMLASARECLRRGLPAERIWLSLERRMHCADGLCGHCYLGASYVCRDGPTYRYDHYLRLLRGSGADALPAAPGYC</sequence>
<name>A0A1N6PP78_9PSED</name>
<dbReference type="PANTHER" id="PTHR43513:SF3">
    <property type="entry name" value="DIHYDROOROTATE DEHYDROGENASE B (NAD(+)), ELECTRON TRANSFER SUBUNIT-RELATED"/>
    <property type="match status" value="1"/>
</dbReference>
<gene>
    <name evidence="2" type="ORF">SAMN05421672_102241</name>
</gene>
<dbReference type="Proteomes" id="UP000186079">
    <property type="component" value="Unassembled WGS sequence"/>
</dbReference>
<dbReference type="PANTHER" id="PTHR43513">
    <property type="entry name" value="DIHYDROOROTATE DEHYDROGENASE B (NAD(+)), ELECTRON TRANSFER SUBUNIT"/>
    <property type="match status" value="1"/>
</dbReference>
<accession>A0A1N6PP78</accession>
<dbReference type="InterPro" id="IPR019480">
    <property type="entry name" value="Dihydroorotate_DH_Fe-S-bd"/>
</dbReference>
<evidence type="ECO:0000313" key="3">
    <source>
        <dbReference type="Proteomes" id="UP000186079"/>
    </source>
</evidence>
<dbReference type="InterPro" id="IPR050353">
    <property type="entry name" value="PyrK_electron_transfer"/>
</dbReference>
<dbReference type="SUPFAM" id="SSF52343">
    <property type="entry name" value="Ferredoxin reductase-like, C-terminal NADP-linked domain"/>
    <property type="match status" value="1"/>
</dbReference>
<proteinExistence type="predicted"/>
<dbReference type="AlphaFoldDB" id="A0A1N6PP78"/>